<dbReference type="SUPFAM" id="SSF52058">
    <property type="entry name" value="L domain-like"/>
    <property type="match status" value="2"/>
</dbReference>
<dbReference type="Gene3D" id="1.10.8.430">
    <property type="entry name" value="Helical domain of apoptotic protease-activating factors"/>
    <property type="match status" value="1"/>
</dbReference>
<evidence type="ECO:0000256" key="1">
    <source>
        <dbReference type="ARBA" id="ARBA00022614"/>
    </source>
</evidence>
<feature type="domain" description="Disease resistance protein winged helix" evidence="10">
    <location>
        <begin position="426"/>
        <end position="499"/>
    </location>
</feature>
<feature type="domain" description="Disease resistance N-terminal" evidence="9">
    <location>
        <begin position="10"/>
        <end position="92"/>
    </location>
</feature>
<keyword evidence="5" id="KW-0067">ATP-binding</keyword>
<evidence type="ECO:0000256" key="2">
    <source>
        <dbReference type="ARBA" id="ARBA00022737"/>
    </source>
</evidence>
<dbReference type="GeneID" id="116187386"/>
<dbReference type="Proteomes" id="UP000515151">
    <property type="component" value="Chromosome 8"/>
</dbReference>
<evidence type="ECO:0000259" key="11">
    <source>
        <dbReference type="Pfam" id="PF23598"/>
    </source>
</evidence>
<dbReference type="Pfam" id="PF23559">
    <property type="entry name" value="WHD_DRP"/>
    <property type="match status" value="1"/>
</dbReference>
<evidence type="ECO:0000259" key="9">
    <source>
        <dbReference type="Pfam" id="PF18052"/>
    </source>
</evidence>
<dbReference type="Gene3D" id="1.20.5.4130">
    <property type="match status" value="1"/>
</dbReference>
<evidence type="ECO:0000259" key="8">
    <source>
        <dbReference type="Pfam" id="PF00931"/>
    </source>
</evidence>
<dbReference type="RefSeq" id="XP_031371912.1">
    <property type="nucleotide sequence ID" value="XM_031516052.1"/>
</dbReference>
<keyword evidence="12" id="KW-1185">Reference proteome</keyword>
<dbReference type="InterPro" id="IPR058922">
    <property type="entry name" value="WHD_DRP"/>
</dbReference>
<keyword evidence="2" id="KW-0677">Repeat</keyword>
<dbReference type="RefSeq" id="XP_031371911.1">
    <property type="nucleotide sequence ID" value="XM_031516051.1"/>
</dbReference>
<dbReference type="GO" id="GO:0043531">
    <property type="term" value="F:ADP binding"/>
    <property type="evidence" value="ECO:0007669"/>
    <property type="project" value="InterPro"/>
</dbReference>
<dbReference type="InterPro" id="IPR042197">
    <property type="entry name" value="Apaf_helical"/>
</dbReference>
<dbReference type="PRINTS" id="PR00364">
    <property type="entry name" value="DISEASERSIST"/>
</dbReference>
<accession>A0A6P8BPI7</accession>
<gene>
    <name evidence="13 14 15 16" type="primary">LOC116187386</name>
</gene>
<protein>
    <submittedName>
        <fullName evidence="13 14">Disease resistance protein RGA4 isoform X1</fullName>
    </submittedName>
</protein>
<proteinExistence type="predicted"/>
<dbReference type="GO" id="GO:0051707">
    <property type="term" value="P:response to other organism"/>
    <property type="evidence" value="ECO:0007669"/>
    <property type="project" value="UniProtKB-ARBA"/>
</dbReference>
<keyword evidence="4" id="KW-0611">Plant defense</keyword>
<evidence type="ECO:0000313" key="12">
    <source>
        <dbReference type="Proteomes" id="UP000515151"/>
    </source>
</evidence>
<dbReference type="CDD" id="cd14798">
    <property type="entry name" value="RX-CC_like"/>
    <property type="match status" value="1"/>
</dbReference>
<dbReference type="RefSeq" id="XP_031371910.1">
    <property type="nucleotide sequence ID" value="XM_031516050.1"/>
</dbReference>
<dbReference type="InterPro" id="IPR038005">
    <property type="entry name" value="RX-like_CC"/>
</dbReference>
<dbReference type="Pfam" id="PF18052">
    <property type="entry name" value="Rx_N"/>
    <property type="match status" value="1"/>
</dbReference>
<dbReference type="GO" id="GO:0006952">
    <property type="term" value="P:defense response"/>
    <property type="evidence" value="ECO:0007669"/>
    <property type="project" value="UniProtKB-KW"/>
</dbReference>
<dbReference type="InterPro" id="IPR032675">
    <property type="entry name" value="LRR_dom_sf"/>
</dbReference>
<dbReference type="SUPFAM" id="SSF52540">
    <property type="entry name" value="P-loop containing nucleoside triphosphate hydrolases"/>
    <property type="match status" value="1"/>
</dbReference>
<feature type="domain" description="Disease resistance R13L4/SHOC-2-like LRR" evidence="11">
    <location>
        <begin position="552"/>
        <end position="832"/>
    </location>
</feature>
<evidence type="ECO:0000256" key="7">
    <source>
        <dbReference type="SAM" id="MobiDB-lite"/>
    </source>
</evidence>
<dbReference type="RefSeq" id="XP_031371914.1">
    <property type="nucleotide sequence ID" value="XM_031516054.1"/>
</dbReference>
<dbReference type="InterPro" id="IPR027417">
    <property type="entry name" value="P-loop_NTPase"/>
</dbReference>
<dbReference type="InterPro" id="IPR041118">
    <property type="entry name" value="Rx_N"/>
</dbReference>
<keyword evidence="1" id="KW-0433">Leucine-rich repeat</keyword>
<dbReference type="OrthoDB" id="5279713at2759"/>
<dbReference type="InterPro" id="IPR002182">
    <property type="entry name" value="NB-ARC"/>
</dbReference>
<evidence type="ECO:0000313" key="16">
    <source>
        <dbReference type="RefSeq" id="XP_031371914.1"/>
    </source>
</evidence>
<dbReference type="Pfam" id="PF00931">
    <property type="entry name" value="NB-ARC"/>
    <property type="match status" value="1"/>
</dbReference>
<feature type="compositionally biased region" description="Acidic residues" evidence="7">
    <location>
        <begin position="1124"/>
        <end position="1135"/>
    </location>
</feature>
<dbReference type="PANTHER" id="PTHR36766">
    <property type="entry name" value="PLANT BROAD-SPECTRUM MILDEW RESISTANCE PROTEIN RPW8"/>
    <property type="match status" value="1"/>
</dbReference>
<dbReference type="InterPro" id="IPR003591">
    <property type="entry name" value="Leu-rich_rpt_typical-subtyp"/>
</dbReference>
<reference evidence="12" key="1">
    <citation type="journal article" date="2020" name="Plant Biotechnol. J.">
        <title>The pomegranate (Punica granatum L.) draft genome dissects genetic divergence between soft- and hard-seeded cultivars.</title>
        <authorList>
            <person name="Luo X."/>
            <person name="Li H."/>
            <person name="Wu Z."/>
            <person name="Yao W."/>
            <person name="Zhao P."/>
            <person name="Cao D."/>
            <person name="Yu H."/>
            <person name="Li K."/>
            <person name="Poudel K."/>
            <person name="Zhao D."/>
            <person name="Zhang F."/>
            <person name="Xia X."/>
            <person name="Chen L."/>
            <person name="Wang Q."/>
            <person name="Jing D."/>
            <person name="Cao S."/>
        </authorList>
    </citation>
    <scope>NUCLEOTIDE SEQUENCE [LARGE SCALE GENOMIC DNA]</scope>
</reference>
<dbReference type="FunFam" id="1.10.10.10:FF:000322">
    <property type="entry name" value="Probable disease resistance protein At1g63360"/>
    <property type="match status" value="1"/>
</dbReference>
<dbReference type="Gene3D" id="3.80.10.10">
    <property type="entry name" value="Ribonuclease Inhibitor"/>
    <property type="match status" value="4"/>
</dbReference>
<dbReference type="Pfam" id="PF23598">
    <property type="entry name" value="LRR_14"/>
    <property type="match status" value="1"/>
</dbReference>
<dbReference type="Gene3D" id="3.40.50.300">
    <property type="entry name" value="P-loop containing nucleotide triphosphate hydrolases"/>
    <property type="match status" value="1"/>
</dbReference>
<evidence type="ECO:0000256" key="4">
    <source>
        <dbReference type="ARBA" id="ARBA00022821"/>
    </source>
</evidence>
<evidence type="ECO:0000256" key="6">
    <source>
        <dbReference type="SAM" id="Coils"/>
    </source>
</evidence>
<name>A0A6P8BPI7_PUNGR</name>
<feature type="domain" description="NB-ARC" evidence="8">
    <location>
        <begin position="177"/>
        <end position="342"/>
    </location>
</feature>
<reference evidence="13 14" key="2">
    <citation type="submission" date="2025-04" db="UniProtKB">
        <authorList>
            <consortium name="RefSeq"/>
        </authorList>
    </citation>
    <scope>IDENTIFICATION</scope>
    <source>
        <tissue evidence="13 14">Leaf</tissue>
    </source>
</reference>
<feature type="region of interest" description="Disordered" evidence="7">
    <location>
        <begin position="1114"/>
        <end position="1135"/>
    </location>
</feature>
<feature type="coiled-coil region" evidence="6">
    <location>
        <begin position="35"/>
        <end position="69"/>
    </location>
</feature>
<evidence type="ECO:0000256" key="5">
    <source>
        <dbReference type="ARBA" id="ARBA00022840"/>
    </source>
</evidence>
<evidence type="ECO:0000259" key="10">
    <source>
        <dbReference type="Pfam" id="PF23559"/>
    </source>
</evidence>
<dbReference type="GO" id="GO:0005524">
    <property type="term" value="F:ATP binding"/>
    <property type="evidence" value="ECO:0007669"/>
    <property type="project" value="UniProtKB-KW"/>
</dbReference>
<organism evidence="12 13">
    <name type="scientific">Punica granatum</name>
    <name type="common">Pomegranate</name>
    <dbReference type="NCBI Taxonomy" id="22663"/>
    <lineage>
        <taxon>Eukaryota</taxon>
        <taxon>Viridiplantae</taxon>
        <taxon>Streptophyta</taxon>
        <taxon>Embryophyta</taxon>
        <taxon>Tracheophyta</taxon>
        <taxon>Spermatophyta</taxon>
        <taxon>Magnoliopsida</taxon>
        <taxon>eudicotyledons</taxon>
        <taxon>Gunneridae</taxon>
        <taxon>Pentapetalae</taxon>
        <taxon>rosids</taxon>
        <taxon>malvids</taxon>
        <taxon>Myrtales</taxon>
        <taxon>Lythraceae</taxon>
        <taxon>Punica</taxon>
    </lineage>
</organism>
<dbReference type="Gene3D" id="1.10.10.10">
    <property type="entry name" value="Winged helix-like DNA-binding domain superfamily/Winged helix DNA-binding domain"/>
    <property type="match status" value="1"/>
</dbReference>
<dbReference type="InterPro" id="IPR055414">
    <property type="entry name" value="LRR_R13L4/SHOC2-like"/>
</dbReference>
<dbReference type="SMART" id="SM00369">
    <property type="entry name" value="LRR_TYP"/>
    <property type="match status" value="2"/>
</dbReference>
<keyword evidence="6" id="KW-0175">Coiled coil</keyword>
<dbReference type="FunFam" id="3.40.50.300:FF:001091">
    <property type="entry name" value="Probable disease resistance protein At1g61300"/>
    <property type="match status" value="1"/>
</dbReference>
<evidence type="ECO:0000313" key="15">
    <source>
        <dbReference type="RefSeq" id="XP_031371912.1"/>
    </source>
</evidence>
<evidence type="ECO:0000256" key="3">
    <source>
        <dbReference type="ARBA" id="ARBA00022741"/>
    </source>
</evidence>
<dbReference type="PANTHER" id="PTHR36766:SF38">
    <property type="entry name" value="DISEASE RESISTANCE PROTEIN RGA3"/>
    <property type="match status" value="1"/>
</dbReference>
<evidence type="ECO:0000313" key="14">
    <source>
        <dbReference type="RefSeq" id="XP_031371911.1"/>
    </source>
</evidence>
<evidence type="ECO:0000313" key="13">
    <source>
        <dbReference type="RefSeq" id="XP_031371910.1"/>
    </source>
</evidence>
<keyword evidence="3" id="KW-0547">Nucleotide-binding</keyword>
<sequence>MADLILGSIVDSITEHLVSLVAQEIGLISGVKRELEKLRGTVSAIAALLREAEKRRIEAEDVKDWLQRLKVVVYDADDLLDDFSTEALRRRRVVGGVKRVLNEVRIFLSSSNQLVSASTMAHRVKEIRERIDGIKSDRSDFKVEGNDGSTLGVLVENQLRPETYPYKPERYVVGRDEDTKEVIDILLNPDFEENVSTLPIVGIGGLGKTTLARLVFNNASIKEYFSVKLWVCVSTNFDAEEIVRKIVGESTLGKDELTKKLGEKLDGKKFLLVLDDLWNENRSKWLELEEFLMNGAKGSKILVTTRHLKVVKTMTPPKCHELKGLPEDQSLALLMRMAGKQEYEWKSQNLEEIAKEILKKCVGVPLAIKTIGRLLVFLRNKEEWLNFKNNELSRIDHEEGDIMPSLKLSYDFLPSHLKQCFAYCCLFPKDYELDTSELIHLWMAQGFIKPLGNRKTQLEEVGHDYFMELLSRSFFQDIVEDRYGNIVRCKMHDLMHDLAQSVAGDNCITIDSSHEKSIPPGARHVSTDDPLVLKSRFEGGKRLRSLLFTKTFGNFRELIHLDVSCFRNLRALRIRNARINVISGSIGKLKHMRSLDLSWNPFQYLPNSISGLCNLETLNLRGCPHLQRLPRGLTKLVNLRQLDVSECDKLTHLPRGIGKLTNLQMLGEFKVGKDSIRDAAGLNELSKLTGLRKELTIQCLERSVPSGLEASFSIEKLALQSLKLDLYPSQAMEADAEVLERLRPHPDLKKLSIKGYGGVQPSSWISQLHKLVEIKFRWCYQCVRLPPLDQLPSLKRVSLIGLINLQWIELSESESGTPQSISFPSLEEIRLEDLLIFRGWERRRRSRSSSRIEQEEEAIQEEVEVDDDSLLMLPFFSDNVEVATVRCPTFSYMHGQGLHLKKNSTRIIKELVRNVTIRHTPASSSSRMMATLISPSSISLLAPTSLTISEVEDLEHLPVVLLQSLPSIQSLAIKDCPRLKALPVWAILRYLTALKSLKISRCPELDLSTGESGYQEDMPEGPAYKLQELKFGWISQRHKLVEIEFRVCHNCMRLPPLDQLPSLKRIHLFRLRNLRCIELSESESGTPQSNSFPSLEEIRLEDLPKFRGWERRRSRSRSSSRIEQEEEAIQEEVEEDDDSLLMLPMFSDKVKVTTSGCPTFSYMHGQELHLKKTSTRIIKELVRNVTTRHASASSSSSSTSSSSRMMATLISISSISLLALTGLTISEVEDLEHLPVELLQSLPSLQSLEIWGCSRLKAPPVWAILRYLTALKSLTISLCPELELSTGESGYQEDMPEGPAYKLRELKFGWNREVETLPWWIQHLTNLESLGIGCRDLKAFPEWFPQLTSLKRLEISDCGEELRRRCRRNIGEDWPKISHIPKIYVGSDWNWALGSPQEEIWGGFSSASTSGVWLEGSFTAE</sequence>
<dbReference type="InterPro" id="IPR036388">
    <property type="entry name" value="WH-like_DNA-bd_sf"/>
</dbReference>